<feature type="non-terminal residue" evidence="1">
    <location>
        <position position="117"/>
    </location>
</feature>
<reference evidence="1" key="1">
    <citation type="submission" date="2018-05" db="EMBL/GenBank/DDBJ databases">
        <authorList>
            <person name="Lanie J.A."/>
            <person name="Ng W.-L."/>
            <person name="Kazmierczak K.M."/>
            <person name="Andrzejewski T.M."/>
            <person name="Davidsen T.M."/>
            <person name="Wayne K.J."/>
            <person name="Tettelin H."/>
            <person name="Glass J.I."/>
            <person name="Rusch D."/>
            <person name="Podicherti R."/>
            <person name="Tsui H.-C.T."/>
            <person name="Winkler M.E."/>
        </authorList>
    </citation>
    <scope>NUCLEOTIDE SEQUENCE</scope>
</reference>
<protein>
    <submittedName>
        <fullName evidence="1">Uncharacterized protein</fullName>
    </submittedName>
</protein>
<organism evidence="1">
    <name type="scientific">marine metagenome</name>
    <dbReference type="NCBI Taxonomy" id="408172"/>
    <lineage>
        <taxon>unclassified sequences</taxon>
        <taxon>metagenomes</taxon>
        <taxon>ecological metagenomes</taxon>
    </lineage>
</organism>
<dbReference type="EMBL" id="UINC01106688">
    <property type="protein sequence ID" value="SVC71516.1"/>
    <property type="molecule type" value="Genomic_DNA"/>
</dbReference>
<name>A0A382PE77_9ZZZZ</name>
<evidence type="ECO:0000313" key="1">
    <source>
        <dbReference type="EMBL" id="SVC71516.1"/>
    </source>
</evidence>
<gene>
    <name evidence="1" type="ORF">METZ01_LOCUS324370</name>
</gene>
<dbReference type="AlphaFoldDB" id="A0A382PE77"/>
<proteinExistence type="predicted"/>
<sequence length="117" mass="13878">MACVEIEELDSIDNKMLFNRSMSLSESRAKLFIDYYNETRRFRYGHIGLLPAEYAHEYHNIKNEWQRKVVTIGVDDDLVICVLKHVQMFQHVYKRLEGLPISIKGNKENEELVFDKL</sequence>
<accession>A0A382PE77</accession>